<dbReference type="AlphaFoldDB" id="A0A8I1EB64"/>
<name>A0A8I1EB64_PSEPU</name>
<evidence type="ECO:0000313" key="1">
    <source>
        <dbReference type="EMBL" id="MBI6882421.1"/>
    </source>
</evidence>
<proteinExistence type="predicted"/>
<dbReference type="RefSeq" id="WP_198746040.1">
    <property type="nucleotide sequence ID" value="NZ_JAEHTE010000001.1"/>
</dbReference>
<accession>A0A8I1EB64</accession>
<organism evidence="1 2">
    <name type="scientific">Pseudomonas putida</name>
    <name type="common">Arthrobacter siderocapsulatus</name>
    <dbReference type="NCBI Taxonomy" id="303"/>
    <lineage>
        <taxon>Bacteria</taxon>
        <taxon>Pseudomonadati</taxon>
        <taxon>Pseudomonadota</taxon>
        <taxon>Gammaproteobacteria</taxon>
        <taxon>Pseudomonadales</taxon>
        <taxon>Pseudomonadaceae</taxon>
        <taxon>Pseudomonas</taxon>
    </lineage>
</organism>
<reference evidence="1" key="1">
    <citation type="submission" date="2020-12" db="EMBL/GenBank/DDBJ databases">
        <title>Enhanced detection system for hospital associated transmission using whole genome sequencing surveillance.</title>
        <authorList>
            <person name="Harrison L.H."/>
            <person name="Van Tyne D."/>
            <person name="Marsh J.W."/>
            <person name="Griffith M.P."/>
            <person name="Snyder D.J."/>
            <person name="Cooper V.S."/>
            <person name="Mustapha M."/>
        </authorList>
    </citation>
    <scope>NUCLEOTIDE SEQUENCE</scope>
    <source>
        <strain evidence="1">PSB00042</strain>
    </source>
</reference>
<comment type="caution">
    <text evidence="1">The sequence shown here is derived from an EMBL/GenBank/DDBJ whole genome shotgun (WGS) entry which is preliminary data.</text>
</comment>
<sequence length="85" mass="9362">MSNIAKEKLAALTADLKRAAVKIGQLAKENPDQEDQIALGILNDKVALYLQDVILMVADDRELDVPVVIEYVDLIEKVVSEIDSI</sequence>
<dbReference type="Proteomes" id="UP000637061">
    <property type="component" value="Unassembled WGS sequence"/>
</dbReference>
<gene>
    <name evidence="1" type="ORF">JEU22_00640</name>
</gene>
<evidence type="ECO:0000313" key="2">
    <source>
        <dbReference type="Proteomes" id="UP000637061"/>
    </source>
</evidence>
<dbReference type="EMBL" id="JAEHTE010000001">
    <property type="protein sequence ID" value="MBI6882421.1"/>
    <property type="molecule type" value="Genomic_DNA"/>
</dbReference>
<protein>
    <submittedName>
        <fullName evidence="1">Uncharacterized protein</fullName>
    </submittedName>
</protein>